<accession>A0A0E9QHK7</accession>
<sequence>MNWSCVYSQVCRPTTSL</sequence>
<organism evidence="1">
    <name type="scientific">Anguilla anguilla</name>
    <name type="common">European freshwater eel</name>
    <name type="synonym">Muraena anguilla</name>
    <dbReference type="NCBI Taxonomy" id="7936"/>
    <lineage>
        <taxon>Eukaryota</taxon>
        <taxon>Metazoa</taxon>
        <taxon>Chordata</taxon>
        <taxon>Craniata</taxon>
        <taxon>Vertebrata</taxon>
        <taxon>Euteleostomi</taxon>
        <taxon>Actinopterygii</taxon>
        <taxon>Neopterygii</taxon>
        <taxon>Teleostei</taxon>
        <taxon>Anguilliformes</taxon>
        <taxon>Anguillidae</taxon>
        <taxon>Anguilla</taxon>
    </lineage>
</organism>
<reference evidence="1" key="1">
    <citation type="submission" date="2014-11" db="EMBL/GenBank/DDBJ databases">
        <authorList>
            <person name="Amaro Gonzalez C."/>
        </authorList>
    </citation>
    <scope>NUCLEOTIDE SEQUENCE</scope>
</reference>
<evidence type="ECO:0000313" key="1">
    <source>
        <dbReference type="EMBL" id="JAH15982.1"/>
    </source>
</evidence>
<protein>
    <submittedName>
        <fullName evidence="1">Uncharacterized protein</fullName>
    </submittedName>
</protein>
<reference evidence="1" key="2">
    <citation type="journal article" date="2015" name="Fish Shellfish Immunol.">
        <title>Early steps in the European eel (Anguilla anguilla)-Vibrio vulnificus interaction in the gills: Role of the RtxA13 toxin.</title>
        <authorList>
            <person name="Callol A."/>
            <person name="Pajuelo D."/>
            <person name="Ebbesson L."/>
            <person name="Teles M."/>
            <person name="MacKenzie S."/>
            <person name="Amaro C."/>
        </authorList>
    </citation>
    <scope>NUCLEOTIDE SEQUENCE</scope>
</reference>
<dbReference type="AlphaFoldDB" id="A0A0E9QHK7"/>
<proteinExistence type="predicted"/>
<name>A0A0E9QHK7_ANGAN</name>
<dbReference type="EMBL" id="GBXM01092595">
    <property type="protein sequence ID" value="JAH15982.1"/>
    <property type="molecule type" value="Transcribed_RNA"/>
</dbReference>